<evidence type="ECO:0000256" key="6">
    <source>
        <dbReference type="ARBA" id="ARBA00005520"/>
    </source>
</evidence>
<dbReference type="InterPro" id="IPR000422">
    <property type="entry name" value="DHBP_synthase_RibB"/>
</dbReference>
<feature type="binding site" evidence="20">
    <location>
        <begin position="300"/>
        <end position="302"/>
    </location>
    <ligand>
        <name>GTP</name>
        <dbReference type="ChEBI" id="CHEBI:37565"/>
    </ligand>
</feature>
<dbReference type="AlphaFoldDB" id="A0A101HFS8"/>
<evidence type="ECO:0000256" key="9">
    <source>
        <dbReference type="ARBA" id="ARBA00022723"/>
    </source>
</evidence>
<evidence type="ECO:0000313" key="22">
    <source>
        <dbReference type="EMBL" id="KUK76066.1"/>
    </source>
</evidence>
<keyword evidence="10 20" id="KW-0547">Nucleotide-binding</keyword>
<dbReference type="HAMAP" id="MF_01283">
    <property type="entry name" value="RibBA"/>
    <property type="match status" value="1"/>
</dbReference>
<reference evidence="23" key="1">
    <citation type="journal article" date="2015" name="MBio">
        <title>Genome-Resolved Metagenomic Analysis Reveals Roles for Candidate Phyla and Other Microbial Community Members in Biogeochemical Transformations in Oil Reservoirs.</title>
        <authorList>
            <person name="Hu P."/>
            <person name="Tom L."/>
            <person name="Singh A."/>
            <person name="Thomas B.C."/>
            <person name="Baker B.J."/>
            <person name="Piceno Y.M."/>
            <person name="Andersen G.L."/>
            <person name="Banfield J.F."/>
        </authorList>
    </citation>
    <scope>NUCLEOTIDE SEQUENCE [LARGE SCALE GENOMIC DNA]</scope>
</reference>
<evidence type="ECO:0000256" key="12">
    <source>
        <dbReference type="ARBA" id="ARBA00022833"/>
    </source>
</evidence>
<feature type="binding site" evidence="20">
    <location>
        <position position="357"/>
    </location>
    <ligand>
        <name>GTP</name>
        <dbReference type="ChEBI" id="CHEBI:37565"/>
    </ligand>
</feature>
<dbReference type="GO" id="GO:0009231">
    <property type="term" value="P:riboflavin biosynthetic process"/>
    <property type="evidence" value="ECO:0007669"/>
    <property type="project" value="UniProtKB-UniRule"/>
</dbReference>
<dbReference type="FunFam" id="3.90.870.10:FF:000001">
    <property type="entry name" value="Riboflavin biosynthesis protein RibBA"/>
    <property type="match status" value="1"/>
</dbReference>
<evidence type="ECO:0000259" key="21">
    <source>
        <dbReference type="Pfam" id="PF00925"/>
    </source>
</evidence>
<dbReference type="GO" id="GO:0003935">
    <property type="term" value="F:GTP cyclohydrolase II activity"/>
    <property type="evidence" value="ECO:0007669"/>
    <property type="project" value="UniProtKB-UniRule"/>
</dbReference>
<keyword evidence="17 20" id="KW-0511">Multifunctional enzyme</keyword>
<evidence type="ECO:0000256" key="15">
    <source>
        <dbReference type="ARBA" id="ARBA00023211"/>
    </source>
</evidence>
<comment type="function">
    <text evidence="18 20">Catalyzes the conversion of GTP to 2,5-diamino-6-ribosylamino-4(3H)-pyrimidinone 5'-phosphate (DARP), formate and pyrophosphate.</text>
</comment>
<feature type="binding site" evidence="20">
    <location>
        <position position="148"/>
    </location>
    <ligand>
        <name>Mg(2+)</name>
        <dbReference type="ChEBI" id="CHEBI:18420"/>
        <label>2</label>
    </ligand>
</feature>
<feature type="binding site" evidence="20">
    <location>
        <position position="36"/>
    </location>
    <ligand>
        <name>D-ribulose 5-phosphate</name>
        <dbReference type="ChEBI" id="CHEBI:58121"/>
    </ligand>
</feature>
<feature type="binding site" evidence="20">
    <location>
        <position position="273"/>
    </location>
    <ligand>
        <name>Zn(2+)</name>
        <dbReference type="ChEBI" id="CHEBI:29105"/>
        <note>catalytic</note>
    </ligand>
</feature>
<keyword evidence="8 20" id="KW-0686">Riboflavin biosynthesis</keyword>
<comment type="caution">
    <text evidence="22">The sequence shown here is derived from an EMBL/GenBank/DDBJ whole genome shotgun (WGS) entry which is preliminary data.</text>
</comment>
<comment type="function">
    <text evidence="3 20">Catalyzes the conversion of D-ribulose 5-phosphate to formate and 3,4-dihydroxy-2-butanone 4-phosphate.</text>
</comment>
<sequence length="406" mass="45370">MEEKFTLNTIEEAIEEIRKGNFIIVVDDEDRENEGDLVIAAECITPEKINFMETHARGLICAPITRERAEELDLPMMVSHNTSIHSTPFTVSIDLLTHGCTTGISAYDRAQTILALTRKETAPEDFGRPGHIFPLRAQTKGVLRRAGHTEAAIDFARLAGLYPAGVLAEIKKEDGSMARLPELMEMARNFNLKIVSVADLIKYRLQSESLIERGESVHLPTVYGDFSMVAFQQISTGQEHVALIKGKWGDEEPLLVRVHSSCMTGDIFGSMRCECGEQLHKALQLIEKEGKGVLVYLNQEGRGIGLMAKAAAYKLQEQGFDTVDANLHLGYQADERDYGVGAQILRSLGVSKMRLMTNNPTKRIGLEAYGLEVVENVPLEIESNPYNHFYMETKKKRMGHQLKHIK</sequence>
<feature type="domain" description="GTP cyclohydrolase II" evidence="21">
    <location>
        <begin position="215"/>
        <end position="378"/>
    </location>
</feature>
<dbReference type="EMBL" id="LGGN01000311">
    <property type="protein sequence ID" value="KUK76066.1"/>
    <property type="molecule type" value="Genomic_DNA"/>
</dbReference>
<evidence type="ECO:0000256" key="17">
    <source>
        <dbReference type="ARBA" id="ARBA00023268"/>
    </source>
</evidence>
<evidence type="ECO:0000256" key="4">
    <source>
        <dbReference type="ARBA" id="ARBA00004853"/>
    </source>
</evidence>
<dbReference type="InterPro" id="IPR032677">
    <property type="entry name" value="GTP_cyclohydro_II"/>
</dbReference>
<comment type="similarity">
    <text evidence="7 20">In the C-terminal section; belongs to the GTP cyclohydrolase II family.</text>
</comment>
<comment type="cofactor">
    <cofactor evidence="20">
        <name>Zn(2+)</name>
        <dbReference type="ChEBI" id="CHEBI:29105"/>
    </cofactor>
    <text evidence="20">Binds 1 zinc ion per subunit.</text>
</comment>
<feature type="binding site" evidence="20">
    <location>
        <position position="275"/>
    </location>
    <ligand>
        <name>Zn(2+)</name>
        <dbReference type="ChEBI" id="CHEBI:29105"/>
        <note>catalytic</note>
    </ligand>
</feature>
<evidence type="ECO:0000256" key="20">
    <source>
        <dbReference type="HAMAP-Rule" id="MF_01283"/>
    </source>
</evidence>
<keyword evidence="16 20" id="KW-0456">Lyase</keyword>
<evidence type="ECO:0000256" key="10">
    <source>
        <dbReference type="ARBA" id="ARBA00022741"/>
    </source>
</evidence>
<dbReference type="InterPro" id="IPR017945">
    <property type="entry name" value="DHBP_synth_RibB-like_a/b_dom"/>
</dbReference>
<dbReference type="Pfam" id="PF00925">
    <property type="entry name" value="GTP_cyclohydro2"/>
    <property type="match status" value="1"/>
</dbReference>
<dbReference type="GO" id="GO:0030145">
    <property type="term" value="F:manganese ion binding"/>
    <property type="evidence" value="ECO:0007669"/>
    <property type="project" value="UniProtKB-UniRule"/>
</dbReference>
<proteinExistence type="inferred from homology"/>
<feature type="binding site" evidence="20">
    <location>
        <position position="32"/>
    </location>
    <ligand>
        <name>Mg(2+)</name>
        <dbReference type="ChEBI" id="CHEBI:18420"/>
        <label>2</label>
    </ligand>
</feature>
<dbReference type="EC" id="4.1.99.12" evidence="20"/>
<feature type="binding site" evidence="20">
    <location>
        <begin position="31"/>
        <end position="32"/>
    </location>
    <ligand>
        <name>D-ribulose 5-phosphate</name>
        <dbReference type="ChEBI" id="CHEBI:58121"/>
    </ligand>
</feature>
<dbReference type="Proteomes" id="UP000053860">
    <property type="component" value="Unassembled WGS sequence"/>
</dbReference>
<evidence type="ECO:0000256" key="19">
    <source>
        <dbReference type="ARBA" id="ARBA00049295"/>
    </source>
</evidence>
<comment type="pathway">
    <text evidence="4 20">Cofactor biosynthesis; riboflavin biosynthesis; 5-amino-6-(D-ribitylamino)uracil from GTP: step 1/4.</text>
</comment>
<feature type="binding site" evidence="20">
    <location>
        <position position="278"/>
    </location>
    <ligand>
        <name>GTP</name>
        <dbReference type="ChEBI" id="CHEBI:37565"/>
    </ligand>
</feature>
<evidence type="ECO:0000256" key="2">
    <source>
        <dbReference type="ARBA" id="ARBA00001936"/>
    </source>
</evidence>
<evidence type="ECO:0000256" key="7">
    <source>
        <dbReference type="ARBA" id="ARBA00008976"/>
    </source>
</evidence>
<feature type="binding site" evidence="20">
    <location>
        <begin position="257"/>
        <end position="261"/>
    </location>
    <ligand>
        <name>GTP</name>
        <dbReference type="ChEBI" id="CHEBI:37565"/>
    </ligand>
</feature>
<dbReference type="InterPro" id="IPR000926">
    <property type="entry name" value="RibA"/>
</dbReference>
<evidence type="ECO:0000256" key="13">
    <source>
        <dbReference type="ARBA" id="ARBA00022842"/>
    </source>
</evidence>
<dbReference type="PANTHER" id="PTHR21327:SF18">
    <property type="entry name" value="3,4-DIHYDROXY-2-BUTANONE 4-PHOSPHATE SYNTHASE"/>
    <property type="match status" value="1"/>
</dbReference>
<dbReference type="GO" id="GO:0005829">
    <property type="term" value="C:cytosol"/>
    <property type="evidence" value="ECO:0007669"/>
    <property type="project" value="TreeGrafter"/>
</dbReference>
<dbReference type="CDD" id="cd00641">
    <property type="entry name" value="GTP_cyclohydro2"/>
    <property type="match status" value="1"/>
</dbReference>
<dbReference type="InterPro" id="IPR036144">
    <property type="entry name" value="RibA-like_sf"/>
</dbReference>
<feature type="region of interest" description="GTP cyclohydrolase II" evidence="20">
    <location>
        <begin position="207"/>
        <end position="406"/>
    </location>
</feature>
<feature type="active site" description="Nucleophile; for GTP cyclohydrolase activity" evidence="20">
    <location>
        <position position="336"/>
    </location>
</feature>
<comment type="catalytic activity">
    <reaction evidence="19 20">
        <text>GTP + 4 H2O = 2,5-diamino-6-hydroxy-4-(5-phosphoribosylamino)-pyrimidine + formate + 2 phosphate + 3 H(+)</text>
        <dbReference type="Rhea" id="RHEA:23704"/>
        <dbReference type="ChEBI" id="CHEBI:15377"/>
        <dbReference type="ChEBI" id="CHEBI:15378"/>
        <dbReference type="ChEBI" id="CHEBI:15740"/>
        <dbReference type="ChEBI" id="CHEBI:37565"/>
        <dbReference type="ChEBI" id="CHEBI:43474"/>
        <dbReference type="ChEBI" id="CHEBI:58614"/>
        <dbReference type="EC" id="3.5.4.25"/>
    </reaction>
</comment>
<gene>
    <name evidence="20" type="primary">ribBA</name>
    <name evidence="22" type="ORF">XD92_1376</name>
</gene>
<dbReference type="Gene3D" id="3.90.870.10">
    <property type="entry name" value="DHBP synthase"/>
    <property type="match status" value="1"/>
</dbReference>
<evidence type="ECO:0000256" key="16">
    <source>
        <dbReference type="ARBA" id="ARBA00023239"/>
    </source>
</evidence>
<feature type="binding site" evidence="20">
    <location>
        <position position="262"/>
    </location>
    <ligand>
        <name>Zn(2+)</name>
        <dbReference type="ChEBI" id="CHEBI:29105"/>
        <note>catalytic</note>
    </ligand>
</feature>
<keyword evidence="11 20" id="KW-0378">Hydrolase</keyword>
<dbReference type="GO" id="GO:0000287">
    <property type="term" value="F:magnesium ion binding"/>
    <property type="evidence" value="ECO:0007669"/>
    <property type="project" value="UniProtKB-UniRule"/>
</dbReference>
<evidence type="ECO:0000256" key="18">
    <source>
        <dbReference type="ARBA" id="ARBA00043932"/>
    </source>
</evidence>
<feature type="binding site" evidence="20">
    <location>
        <position position="322"/>
    </location>
    <ligand>
        <name>GTP</name>
        <dbReference type="ChEBI" id="CHEBI:37565"/>
    </ligand>
</feature>
<dbReference type="GO" id="GO:0005525">
    <property type="term" value="F:GTP binding"/>
    <property type="evidence" value="ECO:0007669"/>
    <property type="project" value="UniProtKB-KW"/>
</dbReference>
<dbReference type="InterPro" id="IPR016299">
    <property type="entry name" value="Riboflavin_synth_RibBA"/>
</dbReference>
<dbReference type="HAMAP" id="MF_00180">
    <property type="entry name" value="RibB"/>
    <property type="match status" value="1"/>
</dbReference>
<protein>
    <recommendedName>
        <fullName evidence="20">Riboflavin biosynthesis protein RibBA</fullName>
    </recommendedName>
    <domain>
        <recommendedName>
            <fullName evidence="20">3,4-dihydroxy-2-butanone 4-phosphate synthase</fullName>
            <shortName evidence="20">DHBP synthase</shortName>
            <ecNumber evidence="20">4.1.99.12</ecNumber>
        </recommendedName>
    </domain>
    <domain>
        <recommendedName>
            <fullName evidence="20">GTP cyclohydrolase-2</fullName>
            <ecNumber evidence="20">3.5.4.25</ecNumber>
        </recommendedName>
        <alternativeName>
            <fullName evidence="20">GTP cyclohydrolase II</fullName>
        </alternativeName>
    </domain>
</protein>
<comment type="cofactor">
    <cofactor evidence="2">
        <name>Mn(2+)</name>
        <dbReference type="ChEBI" id="CHEBI:29035"/>
    </cofactor>
</comment>
<dbReference type="SUPFAM" id="SSF55821">
    <property type="entry name" value="YrdC/RibB"/>
    <property type="match status" value="1"/>
</dbReference>
<dbReference type="Pfam" id="PF00926">
    <property type="entry name" value="DHBP_synthase"/>
    <property type="match status" value="1"/>
</dbReference>
<keyword evidence="12 20" id="KW-0862">Zinc</keyword>
<feature type="region of interest" description="DHBP synthase" evidence="20">
    <location>
        <begin position="1"/>
        <end position="206"/>
    </location>
</feature>
<feature type="binding site" evidence="20">
    <location>
        <position position="32"/>
    </location>
    <ligand>
        <name>Mg(2+)</name>
        <dbReference type="ChEBI" id="CHEBI:18420"/>
        <label>1</label>
    </ligand>
</feature>
<dbReference type="NCBIfam" id="NF006803">
    <property type="entry name" value="PRK09311.1"/>
    <property type="match status" value="1"/>
</dbReference>
<evidence type="ECO:0000256" key="3">
    <source>
        <dbReference type="ARBA" id="ARBA00002284"/>
    </source>
</evidence>
<keyword evidence="14 20" id="KW-0342">GTP-binding</keyword>
<evidence type="ECO:0000256" key="11">
    <source>
        <dbReference type="ARBA" id="ARBA00022801"/>
    </source>
</evidence>
<comment type="catalytic activity">
    <reaction evidence="1 20">
        <text>D-ribulose 5-phosphate = (2S)-2-hydroxy-3-oxobutyl phosphate + formate + H(+)</text>
        <dbReference type="Rhea" id="RHEA:18457"/>
        <dbReference type="ChEBI" id="CHEBI:15378"/>
        <dbReference type="ChEBI" id="CHEBI:15740"/>
        <dbReference type="ChEBI" id="CHEBI:58121"/>
        <dbReference type="ChEBI" id="CHEBI:58830"/>
        <dbReference type="EC" id="4.1.99.12"/>
    </reaction>
</comment>
<feature type="binding site" evidence="20">
    <location>
        <position position="169"/>
    </location>
    <ligand>
        <name>D-ribulose 5-phosphate</name>
        <dbReference type="ChEBI" id="CHEBI:58121"/>
    </ligand>
</feature>
<keyword evidence="9 20" id="KW-0479">Metal-binding</keyword>
<comment type="cofactor">
    <cofactor evidence="20">
        <name>Mg(2+)</name>
        <dbReference type="ChEBI" id="CHEBI:18420"/>
    </cofactor>
    <cofactor evidence="20">
        <name>Mn(2+)</name>
        <dbReference type="ChEBI" id="CHEBI:29035"/>
    </cofactor>
    <text evidence="20">Binds 2 divalent metal cations per subunit. Magnesium or manganese.</text>
</comment>
<organism evidence="22 23">
    <name type="scientific">Proteiniphilum acetatigenes</name>
    <dbReference type="NCBI Taxonomy" id="294710"/>
    <lineage>
        <taxon>Bacteria</taxon>
        <taxon>Pseudomonadati</taxon>
        <taxon>Bacteroidota</taxon>
        <taxon>Bacteroidia</taxon>
        <taxon>Bacteroidales</taxon>
        <taxon>Dysgonomonadaceae</taxon>
        <taxon>Proteiniphilum</taxon>
    </lineage>
</organism>
<keyword evidence="13 20" id="KW-0460">Magnesium</keyword>
<dbReference type="NCBIfam" id="NF001591">
    <property type="entry name" value="PRK00393.1"/>
    <property type="match status" value="1"/>
</dbReference>
<comment type="similarity">
    <text evidence="6 20">In the N-terminal section; belongs to the DHBP synthase family.</text>
</comment>
<keyword evidence="15 20" id="KW-0464">Manganese</keyword>
<name>A0A101HFS8_9BACT</name>
<feature type="active site" description="Proton acceptor; for GTP cyclohydrolase activity" evidence="20">
    <location>
        <position position="334"/>
    </location>
</feature>
<dbReference type="GO" id="GO:0008270">
    <property type="term" value="F:zinc ion binding"/>
    <property type="evidence" value="ECO:0007669"/>
    <property type="project" value="UniProtKB-UniRule"/>
</dbReference>
<evidence type="ECO:0000313" key="23">
    <source>
        <dbReference type="Proteomes" id="UP000053860"/>
    </source>
</evidence>
<dbReference type="PANTHER" id="PTHR21327">
    <property type="entry name" value="GTP CYCLOHYDROLASE II-RELATED"/>
    <property type="match status" value="1"/>
</dbReference>
<feature type="site" description="Essential for DHBP synthase activity" evidence="20">
    <location>
        <position position="169"/>
    </location>
</feature>
<dbReference type="FunFam" id="3.40.50.10990:FF:000001">
    <property type="entry name" value="Riboflavin biosynthesis protein RibBA"/>
    <property type="match status" value="1"/>
</dbReference>
<comment type="pathway">
    <text evidence="5 20">Cofactor biosynthesis; riboflavin biosynthesis; 2-hydroxy-3-oxobutyl phosphate from D-ribulose 5-phosphate: step 1/1.</text>
</comment>
<dbReference type="NCBIfam" id="TIGR00505">
    <property type="entry name" value="ribA"/>
    <property type="match status" value="1"/>
</dbReference>
<dbReference type="Gene3D" id="3.40.50.10990">
    <property type="entry name" value="GTP cyclohydrolase II"/>
    <property type="match status" value="1"/>
</dbReference>
<evidence type="ECO:0000256" key="14">
    <source>
        <dbReference type="ARBA" id="ARBA00023134"/>
    </source>
</evidence>
<evidence type="ECO:0000256" key="5">
    <source>
        <dbReference type="ARBA" id="ARBA00004904"/>
    </source>
</evidence>
<feature type="binding site" evidence="20">
    <location>
        <begin position="145"/>
        <end position="149"/>
    </location>
    <ligand>
        <name>D-ribulose 5-phosphate</name>
        <dbReference type="ChEBI" id="CHEBI:58121"/>
    </ligand>
</feature>
<dbReference type="PIRSF" id="PIRSF001259">
    <property type="entry name" value="RibA"/>
    <property type="match status" value="1"/>
</dbReference>
<evidence type="ECO:0000256" key="1">
    <source>
        <dbReference type="ARBA" id="ARBA00000141"/>
    </source>
</evidence>
<dbReference type="NCBIfam" id="TIGR00506">
    <property type="entry name" value="ribB"/>
    <property type="match status" value="1"/>
</dbReference>
<feature type="site" description="Essential for DHBP synthase activity" evidence="20">
    <location>
        <position position="131"/>
    </location>
</feature>
<dbReference type="PATRIC" id="fig|294710.3.peg.1844"/>
<dbReference type="SUPFAM" id="SSF142695">
    <property type="entry name" value="RibA-like"/>
    <property type="match status" value="1"/>
</dbReference>
<dbReference type="EC" id="3.5.4.25" evidence="20"/>
<dbReference type="GO" id="GO:0008686">
    <property type="term" value="F:3,4-dihydroxy-2-butanone-4-phosphate synthase activity"/>
    <property type="evidence" value="ECO:0007669"/>
    <property type="project" value="UniProtKB-UniRule"/>
</dbReference>
<feature type="binding site" evidence="20">
    <location>
        <position position="362"/>
    </location>
    <ligand>
        <name>GTP</name>
        <dbReference type="ChEBI" id="CHEBI:37565"/>
    </ligand>
</feature>
<dbReference type="UniPathway" id="UPA00275">
    <property type="reaction ID" value="UER00399"/>
</dbReference>
<evidence type="ECO:0000256" key="8">
    <source>
        <dbReference type="ARBA" id="ARBA00022619"/>
    </source>
</evidence>
<dbReference type="STRING" id="1123008.GCA_000380985_03056"/>
<accession>A0A101HFS8</accession>
<dbReference type="HAMAP" id="MF_00179">
    <property type="entry name" value="RibA"/>
    <property type="match status" value="1"/>
</dbReference>